<organism evidence="3 4">
    <name type="scientific">Sphenostylis stenocarpa</name>
    <dbReference type="NCBI Taxonomy" id="92480"/>
    <lineage>
        <taxon>Eukaryota</taxon>
        <taxon>Viridiplantae</taxon>
        <taxon>Streptophyta</taxon>
        <taxon>Embryophyta</taxon>
        <taxon>Tracheophyta</taxon>
        <taxon>Spermatophyta</taxon>
        <taxon>Magnoliopsida</taxon>
        <taxon>eudicotyledons</taxon>
        <taxon>Gunneridae</taxon>
        <taxon>Pentapetalae</taxon>
        <taxon>rosids</taxon>
        <taxon>fabids</taxon>
        <taxon>Fabales</taxon>
        <taxon>Fabaceae</taxon>
        <taxon>Papilionoideae</taxon>
        <taxon>50 kb inversion clade</taxon>
        <taxon>NPAAA clade</taxon>
        <taxon>indigoferoid/millettioid clade</taxon>
        <taxon>Phaseoleae</taxon>
        <taxon>Sphenostylis</taxon>
    </lineage>
</organism>
<dbReference type="Gramene" id="rna-AYBTSS11_LOCUS24033">
    <property type="protein sequence ID" value="CAJ1972021.1"/>
    <property type="gene ID" value="gene-AYBTSS11_LOCUS24033"/>
</dbReference>
<proteinExistence type="predicted"/>
<evidence type="ECO:0000313" key="3">
    <source>
        <dbReference type="EMBL" id="CAJ1972021.1"/>
    </source>
</evidence>
<dbReference type="GO" id="GO:0001709">
    <property type="term" value="P:cell fate determination"/>
    <property type="evidence" value="ECO:0007669"/>
    <property type="project" value="TreeGrafter"/>
</dbReference>
<name>A0AA86VNR5_9FABA</name>
<evidence type="ECO:0000256" key="2">
    <source>
        <dbReference type="SAM" id="SignalP"/>
    </source>
</evidence>
<feature type="signal peptide" evidence="2">
    <location>
        <begin position="1"/>
        <end position="24"/>
    </location>
</feature>
<accession>A0AA86VNR5</accession>
<feature type="chain" id="PRO_5041636156" evidence="2">
    <location>
        <begin position="25"/>
        <end position="122"/>
    </location>
</feature>
<reference evidence="3" key="1">
    <citation type="submission" date="2023-10" db="EMBL/GenBank/DDBJ databases">
        <authorList>
            <person name="Domelevo Entfellner J.-B."/>
        </authorList>
    </citation>
    <scope>NUCLEOTIDE SEQUENCE</scope>
</reference>
<dbReference type="PANTHER" id="PTHR33184">
    <property type="entry name" value="PROTEIN TAPETUM DETERMINANT 1-LIKE-RELATED"/>
    <property type="match status" value="1"/>
</dbReference>
<dbReference type="InterPro" id="IPR040361">
    <property type="entry name" value="TPD1"/>
</dbReference>
<protein>
    <submittedName>
        <fullName evidence="3">Uncharacterized protein</fullName>
    </submittedName>
</protein>
<dbReference type="AlphaFoldDB" id="A0AA86VNR5"/>
<sequence length="122" mass="13223">MAYSTIKILSIIILFLSLSSQGWACSFRDISISQKQTGVQVQGKPEWTVTVTNNCACVQLNVILKCSGFQSVEKIDSSILSVSSGGCLLNNGLPIYRDAVQFNYASDQQFAFTPISSQIACS</sequence>
<evidence type="ECO:0000313" key="4">
    <source>
        <dbReference type="Proteomes" id="UP001189624"/>
    </source>
</evidence>
<dbReference type="Pfam" id="PF24068">
    <property type="entry name" value="TPD1_C"/>
    <property type="match status" value="1"/>
</dbReference>
<keyword evidence="1 2" id="KW-0732">Signal</keyword>
<evidence type="ECO:0000256" key="1">
    <source>
        <dbReference type="ARBA" id="ARBA00022729"/>
    </source>
</evidence>
<keyword evidence="4" id="KW-1185">Reference proteome</keyword>
<dbReference type="Proteomes" id="UP001189624">
    <property type="component" value="Chromosome 8"/>
</dbReference>
<dbReference type="PANTHER" id="PTHR33184:SF80">
    <property type="entry name" value="BETA-1,3-N-ACETYLGLUCOSAMINYLTRANSFERASE FAMILY PROTEIN"/>
    <property type="match status" value="1"/>
</dbReference>
<dbReference type="EMBL" id="OY731405">
    <property type="protein sequence ID" value="CAJ1972021.1"/>
    <property type="molecule type" value="Genomic_DNA"/>
</dbReference>
<gene>
    <name evidence="3" type="ORF">AYBTSS11_LOCUS24033</name>
</gene>